<evidence type="ECO:0000313" key="2">
    <source>
        <dbReference type="Proteomes" id="UP000643279"/>
    </source>
</evidence>
<keyword evidence="2" id="KW-1185">Reference proteome</keyword>
<proteinExistence type="predicted"/>
<dbReference type="EMBL" id="BMFW01000053">
    <property type="protein sequence ID" value="GGI02848.1"/>
    <property type="molecule type" value="Genomic_DNA"/>
</dbReference>
<dbReference type="Proteomes" id="UP000643279">
    <property type="component" value="Unassembled WGS sequence"/>
</dbReference>
<name>A0ABQ2B204_9MICC</name>
<evidence type="ECO:0000313" key="1">
    <source>
        <dbReference type="EMBL" id="GGI02848.1"/>
    </source>
</evidence>
<protein>
    <submittedName>
        <fullName evidence="1">Uncharacterized protein</fullName>
    </submittedName>
</protein>
<organism evidence="1 2">
    <name type="scientific">Arthrobacter liuii</name>
    <dbReference type="NCBI Taxonomy" id="1476996"/>
    <lineage>
        <taxon>Bacteria</taxon>
        <taxon>Bacillati</taxon>
        <taxon>Actinomycetota</taxon>
        <taxon>Actinomycetes</taxon>
        <taxon>Micrococcales</taxon>
        <taxon>Micrococcaceae</taxon>
        <taxon>Arthrobacter</taxon>
    </lineage>
</organism>
<sequence>MDRSVAAYRAFDVEAIPLSVWRTRGIDGLDRDGILVGLDWSGVRATGYDVHPLKVRAGLEARE</sequence>
<comment type="caution">
    <text evidence="1">The sequence shown here is derived from an EMBL/GenBank/DDBJ whole genome shotgun (WGS) entry which is preliminary data.</text>
</comment>
<gene>
    <name evidence="1" type="ORF">GCM10007170_45510</name>
</gene>
<reference evidence="2" key="1">
    <citation type="journal article" date="2019" name="Int. J. Syst. Evol. Microbiol.">
        <title>The Global Catalogue of Microorganisms (GCM) 10K type strain sequencing project: providing services to taxonomists for standard genome sequencing and annotation.</title>
        <authorList>
            <consortium name="The Broad Institute Genomics Platform"/>
            <consortium name="The Broad Institute Genome Sequencing Center for Infectious Disease"/>
            <person name="Wu L."/>
            <person name="Ma J."/>
        </authorList>
    </citation>
    <scope>NUCLEOTIDE SEQUENCE [LARGE SCALE GENOMIC DNA]</scope>
    <source>
        <strain evidence="2">CGMCC 1.12778</strain>
    </source>
</reference>
<accession>A0ABQ2B204</accession>